<dbReference type="OrthoDB" id="474751at2"/>
<accession>U5QNB5</accession>
<proteinExistence type="predicted"/>
<dbReference type="InterPro" id="IPR006555">
    <property type="entry name" value="ATP-dep_Helicase_C"/>
</dbReference>
<sequence length="486" mass="54317">MGIEVQVHRQLLKLLRSEPPSAAWPHQLTMGRLVARALSQGRSTLVQVSGSGEHRLSYLLPALAAEESVVICACERIQQQLLEVDLPLLRRHVAAHKPIGSGDRWPAPDWKGVLLSDPLDFLRDRLMGGSAFPRGIPVLFDGAHQLEQWTTEVLSVRIEPADWDSLGEDDPSQAEGWLDWRVGLVRQLIAQSSDRIALDAARLADLRRYLDSAGLPEGAWSAFRSALARKGEVQWVQYYRESNQFSLVSSPIDLASPLQQALWPGQPVVIIGEALDPAREATTFRTRLGLQEMTCLRFPADPREQEVLLYLPTEMGDPTSPLYAQTIEPMLAELTAISAGLLVVLLPDNQLRSHLSARLASQFGSRIGVNRREPQANGVVLCSWEFWEAHHEQIGVPTTLAVGVLPFPRLDDPLVAARVQWLKAQRRDWFREYLLPVTIGRLQRGISPLRHTQGLVALLDSRINNRSYGALLLDALTPARRLRYLE</sequence>
<dbReference type="Proteomes" id="UP000017396">
    <property type="component" value="Chromosome"/>
</dbReference>
<dbReference type="EMBL" id="CP003587">
    <property type="protein sequence ID" value="AGY60411.1"/>
    <property type="molecule type" value="Genomic_DNA"/>
</dbReference>
<keyword evidence="3" id="KW-1185">Reference proteome</keyword>
<gene>
    <name evidence="2" type="primary">dinG</name>
    <name evidence="2" type="ORF">GKIL_4165</name>
</gene>
<dbReference type="GO" id="GO:0004386">
    <property type="term" value="F:helicase activity"/>
    <property type="evidence" value="ECO:0007669"/>
    <property type="project" value="UniProtKB-KW"/>
</dbReference>
<keyword evidence="2" id="KW-0347">Helicase</keyword>
<dbReference type="KEGG" id="glj:GKIL_4165"/>
<dbReference type="PATRIC" id="fig|1183438.3.peg.4094"/>
<dbReference type="GO" id="GO:0016818">
    <property type="term" value="F:hydrolase activity, acting on acid anhydrides, in phosphorus-containing anhydrides"/>
    <property type="evidence" value="ECO:0007669"/>
    <property type="project" value="InterPro"/>
</dbReference>
<dbReference type="GO" id="GO:0003676">
    <property type="term" value="F:nucleic acid binding"/>
    <property type="evidence" value="ECO:0007669"/>
    <property type="project" value="InterPro"/>
</dbReference>
<keyword evidence="2" id="KW-0378">Hydrolase</keyword>
<dbReference type="HOGENOM" id="CLU_567260_0_0_3"/>
<evidence type="ECO:0000259" key="1">
    <source>
        <dbReference type="Pfam" id="PF13307"/>
    </source>
</evidence>
<evidence type="ECO:0000313" key="2">
    <source>
        <dbReference type="EMBL" id="AGY60411.1"/>
    </source>
</evidence>
<reference evidence="2 3" key="1">
    <citation type="journal article" date="2013" name="PLoS ONE">
        <title>Cultivation and Complete Genome Sequencing of Gloeobacter kilaueensis sp. nov., from a Lava Cave in Kilauea Caldera, Hawai'i.</title>
        <authorList>
            <person name="Saw J.H."/>
            <person name="Schatz M."/>
            <person name="Brown M.V."/>
            <person name="Kunkel D.D."/>
            <person name="Foster J.S."/>
            <person name="Shick H."/>
            <person name="Christensen S."/>
            <person name="Hou S."/>
            <person name="Wan X."/>
            <person name="Donachie S.P."/>
        </authorList>
    </citation>
    <scope>NUCLEOTIDE SEQUENCE [LARGE SCALE GENOMIC DNA]</scope>
    <source>
        <strain evidence="3">JS</strain>
    </source>
</reference>
<keyword evidence="2" id="KW-0067">ATP-binding</keyword>
<evidence type="ECO:0000313" key="3">
    <source>
        <dbReference type="Proteomes" id="UP000017396"/>
    </source>
</evidence>
<dbReference type="STRING" id="1183438.GKIL_4165"/>
<keyword evidence="2" id="KW-0547">Nucleotide-binding</keyword>
<dbReference type="GO" id="GO:0006139">
    <property type="term" value="P:nucleobase-containing compound metabolic process"/>
    <property type="evidence" value="ECO:0007669"/>
    <property type="project" value="InterPro"/>
</dbReference>
<dbReference type="AlphaFoldDB" id="U5QNB5"/>
<dbReference type="RefSeq" id="WP_023175758.1">
    <property type="nucleotide sequence ID" value="NC_022600.1"/>
</dbReference>
<dbReference type="eggNOG" id="COG1199">
    <property type="taxonomic scope" value="Bacteria"/>
</dbReference>
<protein>
    <submittedName>
        <fullName evidence="2">Helicase c2</fullName>
    </submittedName>
</protein>
<organism evidence="2 3">
    <name type="scientific">Gloeobacter kilaueensis (strain ATCC BAA-2537 / CCAP 1431/1 / ULC 316 / JS1)</name>
    <dbReference type="NCBI Taxonomy" id="1183438"/>
    <lineage>
        <taxon>Bacteria</taxon>
        <taxon>Bacillati</taxon>
        <taxon>Cyanobacteriota</taxon>
        <taxon>Cyanophyceae</taxon>
        <taxon>Gloeobacterales</taxon>
        <taxon>Gloeobacteraceae</taxon>
        <taxon>Gloeobacter</taxon>
    </lineage>
</organism>
<feature type="domain" description="ATP-dependent helicase C-terminal" evidence="1">
    <location>
        <begin position="377"/>
        <end position="478"/>
    </location>
</feature>
<dbReference type="GO" id="GO:0005524">
    <property type="term" value="F:ATP binding"/>
    <property type="evidence" value="ECO:0007669"/>
    <property type="project" value="InterPro"/>
</dbReference>
<name>U5QNB5_GLOK1</name>
<dbReference type="Pfam" id="PF13307">
    <property type="entry name" value="Helicase_C_2"/>
    <property type="match status" value="1"/>
</dbReference>